<dbReference type="AlphaFoldDB" id="L7CPZ9"/>
<keyword evidence="1" id="KW-0472">Membrane</keyword>
<comment type="caution">
    <text evidence="3">The sequence shown here is derived from an EMBL/GenBank/DDBJ whole genome shotgun (WGS) entry which is preliminary data.</text>
</comment>
<sequence>MVDRLQEEQKNVERESVSSENAAPRDAASESPPPASRGFLSRLAISAMVLCIRWYQVVISPMMGPSCRFTPTCSAYAIESIQKHGTIRGSWRAIKRIGRCHPWNPGGYDPP</sequence>
<name>L7CPZ9_RHOBT</name>
<dbReference type="Proteomes" id="UP000010959">
    <property type="component" value="Unassembled WGS sequence"/>
</dbReference>
<evidence type="ECO:0000313" key="3">
    <source>
        <dbReference type="EMBL" id="ELP36013.1"/>
    </source>
</evidence>
<dbReference type="PANTHER" id="PTHR33383">
    <property type="entry name" value="MEMBRANE PROTEIN INSERTION EFFICIENCY FACTOR-RELATED"/>
    <property type="match status" value="1"/>
</dbReference>
<feature type="compositionally biased region" description="Basic and acidic residues" evidence="2">
    <location>
        <begin position="1"/>
        <end position="17"/>
    </location>
</feature>
<dbReference type="NCBIfam" id="TIGR00278">
    <property type="entry name" value="membrane protein insertion efficiency factor YidD"/>
    <property type="match status" value="1"/>
</dbReference>
<comment type="function">
    <text evidence="1">Could be involved in insertion of integral membrane proteins into the membrane.</text>
</comment>
<dbReference type="PANTHER" id="PTHR33383:SF1">
    <property type="entry name" value="MEMBRANE PROTEIN INSERTION EFFICIENCY FACTOR-RELATED"/>
    <property type="match status" value="1"/>
</dbReference>
<proteinExistence type="inferred from homology"/>
<keyword evidence="1" id="KW-1003">Cell membrane</keyword>
<dbReference type="GO" id="GO:0005886">
    <property type="term" value="C:plasma membrane"/>
    <property type="evidence" value="ECO:0007669"/>
    <property type="project" value="UniProtKB-SubCell"/>
</dbReference>
<comment type="similarity">
    <text evidence="1">Belongs to the UPF0161 family.</text>
</comment>
<gene>
    <name evidence="3" type="ORF">RBSWK_00077</name>
</gene>
<dbReference type="EMBL" id="AMWG01000001">
    <property type="protein sequence ID" value="ELP36013.1"/>
    <property type="molecule type" value="Genomic_DNA"/>
</dbReference>
<dbReference type="Pfam" id="PF01809">
    <property type="entry name" value="YidD"/>
    <property type="match status" value="1"/>
</dbReference>
<dbReference type="PATRIC" id="fig|993516.3.peg.82"/>
<organism evidence="3 4">
    <name type="scientific">Rhodopirellula baltica SWK14</name>
    <dbReference type="NCBI Taxonomy" id="993516"/>
    <lineage>
        <taxon>Bacteria</taxon>
        <taxon>Pseudomonadati</taxon>
        <taxon>Planctomycetota</taxon>
        <taxon>Planctomycetia</taxon>
        <taxon>Pirellulales</taxon>
        <taxon>Pirellulaceae</taxon>
        <taxon>Rhodopirellula</taxon>
    </lineage>
</organism>
<accession>L7CPZ9</accession>
<reference evidence="3 4" key="1">
    <citation type="journal article" date="2013" name="Mar. Genomics">
        <title>Expression of sulfatases in Rhodopirellula baltica and the diversity of sulfatases in the genus Rhodopirellula.</title>
        <authorList>
            <person name="Wegner C.E."/>
            <person name="Richter-Heitmann T."/>
            <person name="Klindworth A."/>
            <person name="Klockow C."/>
            <person name="Richter M."/>
            <person name="Achstetter T."/>
            <person name="Glockner F.O."/>
            <person name="Harder J."/>
        </authorList>
    </citation>
    <scope>NUCLEOTIDE SEQUENCE [LARGE SCALE GENOMIC DNA]</scope>
    <source>
        <strain evidence="3 4">SWK14</strain>
    </source>
</reference>
<dbReference type="SMART" id="SM01234">
    <property type="entry name" value="Haemolytic"/>
    <property type="match status" value="1"/>
</dbReference>
<feature type="region of interest" description="Disordered" evidence="2">
    <location>
        <begin position="1"/>
        <end position="36"/>
    </location>
</feature>
<dbReference type="HAMAP" id="MF_00386">
    <property type="entry name" value="UPF0161_YidD"/>
    <property type="match status" value="1"/>
</dbReference>
<protein>
    <recommendedName>
        <fullName evidence="1">Putative membrane protein insertion efficiency factor</fullName>
    </recommendedName>
</protein>
<evidence type="ECO:0000256" key="2">
    <source>
        <dbReference type="SAM" id="MobiDB-lite"/>
    </source>
</evidence>
<comment type="subcellular location">
    <subcellularLocation>
        <location evidence="1">Cell membrane</location>
        <topology evidence="1">Peripheral membrane protein</topology>
        <orientation evidence="1">Cytoplasmic side</orientation>
    </subcellularLocation>
</comment>
<evidence type="ECO:0000256" key="1">
    <source>
        <dbReference type="HAMAP-Rule" id="MF_00386"/>
    </source>
</evidence>
<dbReference type="InterPro" id="IPR002696">
    <property type="entry name" value="Membr_insert_effic_factor_YidD"/>
</dbReference>
<evidence type="ECO:0000313" key="4">
    <source>
        <dbReference type="Proteomes" id="UP000010959"/>
    </source>
</evidence>